<dbReference type="AlphaFoldDB" id="A0A3D3RGQ3"/>
<name>A0A3D3RGQ3_9PLAN</name>
<dbReference type="InterPro" id="IPR011453">
    <property type="entry name" value="DUF1559"/>
</dbReference>
<feature type="domain" description="DUF1559" evidence="2">
    <location>
        <begin position="34"/>
        <end position="120"/>
    </location>
</feature>
<evidence type="ECO:0000313" key="3">
    <source>
        <dbReference type="EMBL" id="HCO27217.1"/>
    </source>
</evidence>
<gene>
    <name evidence="3" type="ORF">DIT97_31000</name>
</gene>
<evidence type="ECO:0000313" key="4">
    <source>
        <dbReference type="Proteomes" id="UP000263642"/>
    </source>
</evidence>
<comment type="caution">
    <text evidence="3">The sequence shown here is derived from an EMBL/GenBank/DDBJ whole genome shotgun (WGS) entry which is preliminary data.</text>
</comment>
<reference evidence="3 4" key="1">
    <citation type="journal article" date="2018" name="Nat. Biotechnol.">
        <title>A standardized bacterial taxonomy based on genome phylogeny substantially revises the tree of life.</title>
        <authorList>
            <person name="Parks D.H."/>
            <person name="Chuvochina M."/>
            <person name="Waite D.W."/>
            <person name="Rinke C."/>
            <person name="Skarshewski A."/>
            <person name="Chaumeil P.A."/>
            <person name="Hugenholtz P."/>
        </authorList>
    </citation>
    <scope>NUCLEOTIDE SEQUENCE [LARGE SCALE GENOMIC DNA]</scope>
    <source>
        <strain evidence="3">UBA9375</strain>
    </source>
</reference>
<dbReference type="InterPro" id="IPR045584">
    <property type="entry name" value="Pilin-like"/>
</dbReference>
<dbReference type="EMBL" id="DQAY01000191">
    <property type="protein sequence ID" value="HCO27217.1"/>
    <property type="molecule type" value="Genomic_DNA"/>
</dbReference>
<dbReference type="SUPFAM" id="SSF54523">
    <property type="entry name" value="Pili subunits"/>
    <property type="match status" value="1"/>
</dbReference>
<dbReference type="PANTHER" id="PTHR30093">
    <property type="entry name" value="GENERAL SECRETION PATHWAY PROTEIN G"/>
    <property type="match status" value="1"/>
</dbReference>
<dbReference type="Pfam" id="PF07596">
    <property type="entry name" value="SBP_bac_10"/>
    <property type="match status" value="1"/>
</dbReference>
<dbReference type="Proteomes" id="UP000263642">
    <property type="component" value="Unassembled WGS sequence"/>
</dbReference>
<proteinExistence type="predicted"/>
<accession>A0A3D3RGQ3</accession>
<evidence type="ECO:0000259" key="2">
    <source>
        <dbReference type="Pfam" id="PF07596"/>
    </source>
</evidence>
<keyword evidence="1" id="KW-0812">Transmembrane</keyword>
<keyword evidence="1" id="KW-0472">Membrane</keyword>
<keyword evidence="1" id="KW-1133">Transmembrane helix</keyword>
<organism evidence="3 4">
    <name type="scientific">Gimesia maris</name>
    <dbReference type="NCBI Taxonomy" id="122"/>
    <lineage>
        <taxon>Bacteria</taxon>
        <taxon>Pseudomonadati</taxon>
        <taxon>Planctomycetota</taxon>
        <taxon>Planctomycetia</taxon>
        <taxon>Planctomycetales</taxon>
        <taxon>Planctomycetaceae</taxon>
        <taxon>Gimesia</taxon>
    </lineage>
</organism>
<protein>
    <recommendedName>
        <fullName evidence="2">DUF1559 domain-containing protein</fullName>
    </recommendedName>
</protein>
<evidence type="ECO:0000256" key="1">
    <source>
        <dbReference type="SAM" id="Phobius"/>
    </source>
</evidence>
<feature type="transmembrane region" description="Helical" evidence="1">
    <location>
        <begin position="12"/>
        <end position="30"/>
    </location>
</feature>
<sequence>MKILKNNAISMIEILVILMISAILAILLFPEVQQGRTSPRREFFRSQMKQIGLALHQYQADYGCLPPPVVKNEQGVAIHSWRALLLPYLKAAHHLKNRRLDYHFNAPWNSPHNQELAAKNRDLYQLDWQPQTGPRRRSRLVAVVDDSTFWSDSSDCHQVPESNTREQNILLIEIPGNAPSWNTPADITLEDFLKWSNQDLFDDYGPLALFADGHIEWLSPAELQAGNLRRKLQRPSVKTTRPGE</sequence>
<dbReference type="PANTHER" id="PTHR30093:SF2">
    <property type="entry name" value="TYPE II SECRETION SYSTEM PROTEIN H"/>
    <property type="match status" value="1"/>
</dbReference>